<keyword evidence="6" id="KW-1185">Reference proteome</keyword>
<evidence type="ECO:0000313" key="6">
    <source>
        <dbReference type="Proteomes" id="UP001429100"/>
    </source>
</evidence>
<reference evidence="5 6" key="1">
    <citation type="submission" date="2014-11" db="EMBL/GenBank/DDBJ databases">
        <title>Comparative genomic analysis of Cryptosporidium hominis reveals occurrence of genetic recombination in virulent subtypes.</title>
        <authorList>
            <person name="Guo Y."/>
            <person name="Tang K."/>
            <person name="Frace M."/>
            <person name="Li N."/>
            <person name="Roellig D.M."/>
            <person name="Sammons S."/>
            <person name="Knipe K."/>
            <person name="Rowe L."/>
            <person name="Feng Y."/>
            <person name="Xiao L."/>
        </authorList>
    </citation>
    <scope>NUCLEOTIDE SEQUENCE [LARGE SCALE GENOMIC DNA]</scope>
    <source>
        <strain evidence="5">30976</strain>
    </source>
</reference>
<feature type="compositionally biased region" description="Low complexity" evidence="2">
    <location>
        <begin position="227"/>
        <end position="236"/>
    </location>
</feature>
<organism evidence="4">
    <name type="scientific">Cryptosporidium hominis</name>
    <dbReference type="NCBI Taxonomy" id="237895"/>
    <lineage>
        <taxon>Eukaryota</taxon>
        <taxon>Sar</taxon>
        <taxon>Alveolata</taxon>
        <taxon>Apicomplexa</taxon>
        <taxon>Conoidasida</taxon>
        <taxon>Coccidia</taxon>
        <taxon>Eucoccidiorida</taxon>
        <taxon>Eimeriorina</taxon>
        <taxon>Cryptosporidiidae</taxon>
        <taxon>Cryptosporidium</taxon>
    </lineage>
</organism>
<dbReference type="AlphaFoldDB" id="A0A0S4TJA1"/>
<dbReference type="EMBL" id="LN877953">
    <property type="protein sequence ID" value="CUV07473.1"/>
    <property type="molecule type" value="Genomic_DNA"/>
</dbReference>
<comment type="similarity">
    <text evidence="1">Belongs to the phosducin family.</text>
</comment>
<protein>
    <submittedName>
        <fullName evidence="5">Phosducin related thioredoxin fold protein</fullName>
    </submittedName>
</protein>
<dbReference type="PANTHER" id="PTHR45809:SF3">
    <property type="entry name" value="VIRAL IAP-ASSOCIATED FACTOR HOMOLOG"/>
    <property type="match status" value="1"/>
</dbReference>
<dbReference type="Gene3D" id="3.40.30.10">
    <property type="entry name" value="Glutaredoxin"/>
    <property type="match status" value="1"/>
</dbReference>
<sequence length="268" mass="31011">MSTTNPTEITTQWEDQMVKRGIWAPREQEKKNEELYKERIDALESINLFENAKLEKLIDVEVDKDESFEKELDAIRAKRLASLKNRAEENSRFGELYFIRKPDFVKEVTEASKDNTTVVVHLYKESNEDCQIINRLLSETIAKEYGKIKFVKGISSDIVPNYPDKSLPTMIIYRNGTSISQITGGSSFKDKNRKITIKSILKLFVQNNVIKNSEITEHSRLEKGSEYSNNYSSSDNSDSDDDNRDNGKCYSSTVFDKMQDRIKYLQKI</sequence>
<dbReference type="InterPro" id="IPR036249">
    <property type="entry name" value="Thioredoxin-like_sf"/>
</dbReference>
<dbReference type="VEuPathDB" id="CryptoDB:GY17_00002369"/>
<evidence type="ECO:0000313" key="4">
    <source>
        <dbReference type="EMBL" id="CUV07473.1"/>
    </source>
</evidence>
<dbReference type="GO" id="GO:0005737">
    <property type="term" value="C:cytoplasm"/>
    <property type="evidence" value="ECO:0007669"/>
    <property type="project" value="TreeGrafter"/>
</dbReference>
<dbReference type="PANTHER" id="PTHR45809">
    <property type="entry name" value="VIRAL IAP-ASSOCIATED FACTOR HOMOLOG"/>
    <property type="match status" value="1"/>
</dbReference>
<name>A0A0S4TJA1_CRYHO</name>
<dbReference type="Pfam" id="PF02114">
    <property type="entry name" value="Phosducin"/>
    <property type="match status" value="1"/>
</dbReference>
<evidence type="ECO:0000256" key="1">
    <source>
        <dbReference type="ARBA" id="ARBA00009686"/>
    </source>
</evidence>
<dbReference type="Proteomes" id="UP000199752">
    <property type="component" value="Chromosome 7"/>
</dbReference>
<feature type="region of interest" description="Disordered" evidence="2">
    <location>
        <begin position="221"/>
        <end position="251"/>
    </location>
</feature>
<dbReference type="InterPro" id="IPR051498">
    <property type="entry name" value="Phosducin-like_chap/apop_reg"/>
</dbReference>
<evidence type="ECO:0000259" key="3">
    <source>
        <dbReference type="Pfam" id="PF02114"/>
    </source>
</evidence>
<feature type="domain" description="Phosducin" evidence="3">
    <location>
        <begin position="62"/>
        <end position="181"/>
    </location>
</feature>
<evidence type="ECO:0000256" key="2">
    <source>
        <dbReference type="SAM" id="MobiDB-lite"/>
    </source>
</evidence>
<reference evidence="4" key="2">
    <citation type="submission" date="2015-08" db="EMBL/GenBank/DDBJ databases">
        <authorList>
            <person name="Babu N.S."/>
            <person name="Beckwith C.J."/>
            <person name="Beseler K.G."/>
            <person name="Brison A."/>
            <person name="Carone J.V."/>
            <person name="Caskin T.P."/>
            <person name="Diamond M."/>
            <person name="Durham M.E."/>
            <person name="Foxe J.M."/>
            <person name="Go M."/>
            <person name="Henderson B.A."/>
            <person name="Jones I.B."/>
            <person name="McGettigan J.A."/>
            <person name="Micheletti S.J."/>
            <person name="Nasrallah M.E."/>
            <person name="Ortiz D."/>
            <person name="Piller C.R."/>
            <person name="Privatt S.R."/>
            <person name="Schneider S.L."/>
            <person name="Sharp S."/>
            <person name="Smith T.C."/>
            <person name="Stanton J.D."/>
            <person name="Ullery H.E."/>
            <person name="Wilson R.J."/>
            <person name="Serrano M.G."/>
            <person name="Buck G."/>
            <person name="Lee V."/>
            <person name="Wang Y."/>
            <person name="Carvalho R."/>
            <person name="Voegtly L."/>
            <person name="Shi R."/>
            <person name="Duckworth R."/>
            <person name="Johnson A."/>
            <person name="Loviza R."/>
            <person name="Walstead R."/>
            <person name="Shah Z."/>
            <person name="Kiflezghi M."/>
            <person name="Wade K."/>
            <person name="Ball S.L."/>
            <person name="Bradley K.W."/>
            <person name="Asai D.J."/>
            <person name="Bowman C.A."/>
            <person name="Russell D.A."/>
            <person name="Pope W.H."/>
            <person name="Jacobs-Sera D."/>
            <person name="Hendrix R.W."/>
            <person name="Hatfull G.F."/>
        </authorList>
    </citation>
    <scope>NUCLEOTIDE SEQUENCE [LARGE SCALE GENOMIC DNA]</scope>
</reference>
<dbReference type="InterPro" id="IPR024253">
    <property type="entry name" value="Phosducin_thioredoxin-like_dom"/>
</dbReference>
<dbReference type="GO" id="GO:0006457">
    <property type="term" value="P:protein folding"/>
    <property type="evidence" value="ECO:0007669"/>
    <property type="project" value="TreeGrafter"/>
</dbReference>
<gene>
    <name evidence="4" type="ORF">CHUDEA7_4840</name>
    <name evidence="5" type="ORF">GY17_00002369</name>
</gene>
<dbReference type="VEuPathDB" id="CryptoDB:CHUDEA7_4840"/>
<accession>A0A0S4TJA1</accession>
<evidence type="ECO:0000313" key="5">
    <source>
        <dbReference type="EMBL" id="PPS95623.1"/>
    </source>
</evidence>
<reference evidence="5 6" key="3">
    <citation type="submission" date="2017-10" db="EMBL/GenBank/DDBJ databases">
        <title>Consistent, comparative and evidence-based genome annotation and re-annotation for the closely-related species, Cryptosporidium parvum, C. hominis and C. tyzzeri.</title>
        <authorList>
            <person name="Baptista R.P."/>
            <person name="Li Y."/>
            <person name="Sateriale A."/>
            <person name="Striepen B."/>
            <person name="Kissinger J.C."/>
        </authorList>
    </citation>
    <scope>NUCLEOTIDE SEQUENCE [LARGE SCALE GENOMIC DNA]</scope>
    <source>
        <strain evidence="5">30976</strain>
    </source>
</reference>
<dbReference type="VEuPathDB" id="CryptoDB:ChTU502y2012_407g2395"/>
<proteinExistence type="inferred from homology"/>
<dbReference type="SUPFAM" id="SSF52833">
    <property type="entry name" value="Thioredoxin-like"/>
    <property type="match status" value="1"/>
</dbReference>
<dbReference type="EMBL" id="JTAI01000006">
    <property type="protein sequence ID" value="PPS95623.1"/>
    <property type="molecule type" value="Genomic_DNA"/>
</dbReference>
<dbReference type="Proteomes" id="UP001429100">
    <property type="component" value="Unassembled WGS sequence"/>
</dbReference>
<dbReference type="CDD" id="cd02988">
    <property type="entry name" value="Phd_like_VIAF"/>
    <property type="match status" value="1"/>
</dbReference>
<dbReference type="VEuPathDB" id="CryptoDB:Chro.70537"/>